<dbReference type="AlphaFoldDB" id="A0AAD5SFD7"/>
<name>A0AAD5SFD7_9FUNG</name>
<organism evidence="1 2">
    <name type="scientific">Rhizophlyctis rosea</name>
    <dbReference type="NCBI Taxonomy" id="64517"/>
    <lineage>
        <taxon>Eukaryota</taxon>
        <taxon>Fungi</taxon>
        <taxon>Fungi incertae sedis</taxon>
        <taxon>Chytridiomycota</taxon>
        <taxon>Chytridiomycota incertae sedis</taxon>
        <taxon>Chytridiomycetes</taxon>
        <taxon>Rhizophlyctidales</taxon>
        <taxon>Rhizophlyctidaceae</taxon>
        <taxon>Rhizophlyctis</taxon>
    </lineage>
</organism>
<evidence type="ECO:0000313" key="1">
    <source>
        <dbReference type="EMBL" id="KAJ3051998.1"/>
    </source>
</evidence>
<dbReference type="Proteomes" id="UP001212841">
    <property type="component" value="Unassembled WGS sequence"/>
</dbReference>
<protein>
    <recommendedName>
        <fullName evidence="3">F-box domain-containing protein</fullName>
    </recommendedName>
</protein>
<proteinExistence type="predicted"/>
<gene>
    <name evidence="1" type="ORF">HK097_006993</name>
</gene>
<keyword evidence="2" id="KW-1185">Reference proteome</keyword>
<evidence type="ECO:0000313" key="2">
    <source>
        <dbReference type="Proteomes" id="UP001212841"/>
    </source>
</evidence>
<sequence>MDPHIFVLDPLSLIKIFRILSTKRLLAIDAVCKTWFTWLRSDYAQRKLWLAILLRETELDSSFLLHLTPDPAFKITYRDLVYTCVIWSRGDWPIETSWDTRNVRAVDNATSSIAIGRNFSTVAALKLASNSPSPDSLYAKDANSVVIQKCVDKYHPVQSIDLSILTPAPPPNECTQHAFNISHNNPVNRFLVHQALDGTWLIDSTAETPPCQIPHPTCWVQGNFCICEASSNGQILTLEIYKIETSNQTTSLNLLYRRDATAFTFNNSFLAYIDPYDPDGNPTTDQHTLFLCSILTGFSIASNSVTADPDTPPTLILGSTWLANHSNGGLDFHQLGTLNMIASMDLDVDTDELAEDDDWIIDGDGSGVQDRSFRSQYDLNTTPIATVDGMFLILPNAEEGDEEDRSRPPVHRVVDPISRKVWRLSAGWRRNQRGFLALIRKRVEIAGMTVPSGDWELVWRPVERADIATLL</sequence>
<accession>A0AAD5SFD7</accession>
<dbReference type="EMBL" id="JADGJD010000336">
    <property type="protein sequence ID" value="KAJ3051998.1"/>
    <property type="molecule type" value="Genomic_DNA"/>
</dbReference>
<comment type="caution">
    <text evidence="1">The sequence shown here is derived from an EMBL/GenBank/DDBJ whole genome shotgun (WGS) entry which is preliminary data.</text>
</comment>
<reference evidence="1" key="1">
    <citation type="submission" date="2020-05" db="EMBL/GenBank/DDBJ databases">
        <title>Phylogenomic resolution of chytrid fungi.</title>
        <authorList>
            <person name="Stajich J.E."/>
            <person name="Amses K."/>
            <person name="Simmons R."/>
            <person name="Seto K."/>
            <person name="Myers J."/>
            <person name="Bonds A."/>
            <person name="Quandt C.A."/>
            <person name="Barry K."/>
            <person name="Liu P."/>
            <person name="Grigoriev I."/>
            <person name="Longcore J.E."/>
            <person name="James T.Y."/>
        </authorList>
    </citation>
    <scope>NUCLEOTIDE SEQUENCE</scope>
    <source>
        <strain evidence="1">JEL0318</strain>
    </source>
</reference>
<evidence type="ECO:0008006" key="3">
    <source>
        <dbReference type="Google" id="ProtNLM"/>
    </source>
</evidence>